<protein>
    <submittedName>
        <fullName evidence="1">Uncharacterized protein</fullName>
    </submittedName>
</protein>
<sequence>MGSLIPQISVTESYVPRNPSPEAMICMTCEKPTCRGNCKRYRQLMAEIKKEAKQCKTTIIEK</sequence>
<accession>A0A8S5U8W8</accession>
<proteinExistence type="predicted"/>
<reference evidence="1" key="1">
    <citation type="journal article" date="2021" name="Proc. Natl. Acad. Sci. U.S.A.">
        <title>A Catalog of Tens of Thousands of Viruses from Human Metagenomes Reveals Hidden Associations with Chronic Diseases.</title>
        <authorList>
            <person name="Tisza M.J."/>
            <person name="Buck C.B."/>
        </authorList>
    </citation>
    <scope>NUCLEOTIDE SEQUENCE</scope>
    <source>
        <strain evidence="1">CtnMR5</strain>
    </source>
</reference>
<dbReference type="EMBL" id="BK016039">
    <property type="protein sequence ID" value="DAF90911.1"/>
    <property type="molecule type" value="Genomic_DNA"/>
</dbReference>
<evidence type="ECO:0000313" key="1">
    <source>
        <dbReference type="EMBL" id="DAF90911.1"/>
    </source>
</evidence>
<organism evidence="1">
    <name type="scientific">Siphoviridae sp. ctnMR5</name>
    <dbReference type="NCBI Taxonomy" id="2825658"/>
    <lineage>
        <taxon>Viruses</taxon>
        <taxon>Duplodnaviria</taxon>
        <taxon>Heunggongvirae</taxon>
        <taxon>Uroviricota</taxon>
        <taxon>Caudoviricetes</taxon>
    </lineage>
</organism>
<name>A0A8S5U8W8_9CAUD</name>